<dbReference type="PANTHER" id="PTHR11138">
    <property type="entry name" value="METHIONYL-TRNA FORMYLTRANSFERASE"/>
    <property type="match status" value="1"/>
</dbReference>
<dbReference type="InterPro" id="IPR036477">
    <property type="entry name" value="Formyl_transf_N_sf"/>
</dbReference>
<evidence type="ECO:0000313" key="3">
    <source>
        <dbReference type="Proteomes" id="UP001526430"/>
    </source>
</evidence>
<dbReference type="Gene3D" id="3.40.50.12230">
    <property type="match status" value="1"/>
</dbReference>
<name>A0ABT3NX50_9PROT</name>
<accession>A0ABT3NX50</accession>
<organism evidence="2 3">
    <name type="scientific">Sabulicella glaciei</name>
    <dbReference type="NCBI Taxonomy" id="2984948"/>
    <lineage>
        <taxon>Bacteria</taxon>
        <taxon>Pseudomonadati</taxon>
        <taxon>Pseudomonadota</taxon>
        <taxon>Alphaproteobacteria</taxon>
        <taxon>Acetobacterales</taxon>
        <taxon>Acetobacteraceae</taxon>
        <taxon>Sabulicella</taxon>
    </lineage>
</organism>
<dbReference type="EMBL" id="JAPFQI010000010">
    <property type="protein sequence ID" value="MCW8086701.1"/>
    <property type="molecule type" value="Genomic_DNA"/>
</dbReference>
<reference evidence="2 3" key="1">
    <citation type="submission" date="2022-10" db="EMBL/GenBank/DDBJ databases">
        <title>Roseococcus glaciei nov., sp. nov., isolated from glacier.</title>
        <authorList>
            <person name="Liu Q."/>
            <person name="Xin Y.-H."/>
        </authorList>
    </citation>
    <scope>NUCLEOTIDE SEQUENCE [LARGE SCALE GENOMIC DNA]</scope>
    <source>
        <strain evidence="2 3">MDT2-1-1</strain>
    </source>
</reference>
<feature type="domain" description="Formyl transferase N-terminal" evidence="1">
    <location>
        <begin position="92"/>
        <end position="194"/>
    </location>
</feature>
<keyword evidence="3" id="KW-1185">Reference proteome</keyword>
<evidence type="ECO:0000259" key="1">
    <source>
        <dbReference type="Pfam" id="PF00551"/>
    </source>
</evidence>
<dbReference type="Pfam" id="PF00551">
    <property type="entry name" value="Formyl_trans_N"/>
    <property type="match status" value="1"/>
</dbReference>
<gene>
    <name evidence="2" type="ORF">OF850_13780</name>
</gene>
<protein>
    <submittedName>
        <fullName evidence="2">Formyltransferase family protein</fullName>
    </submittedName>
</protein>
<comment type="caution">
    <text evidence="2">The sequence shown here is derived from an EMBL/GenBank/DDBJ whole genome shotgun (WGS) entry which is preliminary data.</text>
</comment>
<dbReference type="PANTHER" id="PTHR11138:SF5">
    <property type="entry name" value="METHIONYL-TRNA FORMYLTRANSFERASE, MITOCHONDRIAL"/>
    <property type="match status" value="1"/>
</dbReference>
<sequence length="255" mass="26781">MRPCIALFTLEGAASAEAALRFAETHADRIALVGWSSPFRAGRALSRALRRGGPGLLPYLFVNHALPALSGRPGLAALCRGRGIPALRLGDEAATIRALRDSGAELLVSFHLDRILSPALLAVPRLGGVNVHPSLLPRHRGPIPAFHGLAEGRTGVSVHALTPEVDAGGIWAQREVALPPGLSASAAARNLHLAALPLLEEAIARIAAGEAPPEPPPRLPYAPWPDRAARRRAGVPLLRLSDIGAAWRAPAGGWR</sequence>
<dbReference type="InterPro" id="IPR002376">
    <property type="entry name" value="Formyl_transf_N"/>
</dbReference>
<dbReference type="SUPFAM" id="SSF53328">
    <property type="entry name" value="Formyltransferase"/>
    <property type="match status" value="1"/>
</dbReference>
<proteinExistence type="predicted"/>
<evidence type="ECO:0000313" key="2">
    <source>
        <dbReference type="EMBL" id="MCW8086701.1"/>
    </source>
</evidence>
<dbReference type="RefSeq" id="WP_301590788.1">
    <property type="nucleotide sequence ID" value="NZ_JAPFQI010000010.1"/>
</dbReference>
<dbReference type="Proteomes" id="UP001526430">
    <property type="component" value="Unassembled WGS sequence"/>
</dbReference>